<accession>A0A9N8ZN51</accession>
<organism evidence="2 3">
    <name type="scientific">Diversispora eburnea</name>
    <dbReference type="NCBI Taxonomy" id="1213867"/>
    <lineage>
        <taxon>Eukaryota</taxon>
        <taxon>Fungi</taxon>
        <taxon>Fungi incertae sedis</taxon>
        <taxon>Mucoromycota</taxon>
        <taxon>Glomeromycotina</taxon>
        <taxon>Glomeromycetes</taxon>
        <taxon>Diversisporales</taxon>
        <taxon>Diversisporaceae</taxon>
        <taxon>Diversispora</taxon>
    </lineage>
</organism>
<dbReference type="AlphaFoldDB" id="A0A9N8ZN51"/>
<protein>
    <submittedName>
        <fullName evidence="2">10028_t:CDS:1</fullName>
    </submittedName>
</protein>
<keyword evidence="3" id="KW-1185">Reference proteome</keyword>
<dbReference type="EMBL" id="CAJVPK010000371">
    <property type="protein sequence ID" value="CAG8501132.1"/>
    <property type="molecule type" value="Genomic_DNA"/>
</dbReference>
<evidence type="ECO:0000313" key="3">
    <source>
        <dbReference type="Proteomes" id="UP000789706"/>
    </source>
</evidence>
<reference evidence="2" key="1">
    <citation type="submission" date="2021-06" db="EMBL/GenBank/DDBJ databases">
        <authorList>
            <person name="Kallberg Y."/>
            <person name="Tangrot J."/>
            <person name="Rosling A."/>
        </authorList>
    </citation>
    <scope>NUCLEOTIDE SEQUENCE</scope>
    <source>
        <strain evidence="2">AZ414A</strain>
    </source>
</reference>
<dbReference type="OrthoDB" id="2313536at2759"/>
<proteinExistence type="predicted"/>
<gene>
    <name evidence="2" type="ORF">DEBURN_LOCUS4682</name>
</gene>
<feature type="non-terminal residue" evidence="2">
    <location>
        <position position="376"/>
    </location>
</feature>
<comment type="caution">
    <text evidence="2">The sequence shown here is derived from an EMBL/GenBank/DDBJ whole genome shotgun (WGS) entry which is preliminary data.</text>
</comment>
<evidence type="ECO:0000256" key="1">
    <source>
        <dbReference type="SAM" id="MobiDB-lite"/>
    </source>
</evidence>
<name>A0A9N8ZN51_9GLOM</name>
<dbReference type="Proteomes" id="UP000789706">
    <property type="component" value="Unassembled WGS sequence"/>
</dbReference>
<sequence>MRHLITMTPCHSIVAKSNGLSPSEIKIPYNQKVEQGLISELLEFIRSNNTMILQNSWYCYSEECEKKVSTLNSENNISDQMARTQIYDEMVQYLPGIKREYLQLDAKVSLLESQKIDSANSEYMMSNFTGDQDSFDKNVIFSDDDEHDENIIPVARRTHNPPDVLLGPSRTSTGTYPSPARRTIGFAHQAYKRGLQLILESNPPEIIALTIMKQLTQKINESNEVKSFWKLVMNILNIHGKRFNEKVDDLTQQVIKRMNLDNFDVNLSEDELPSMLTPAPRVNNVQGVSLREIMQAEFWIQKSDYDQNVDLTTPYKPILMQNQFNLLTPKVIPGFKFLKSFTHVRYLDIVKEIETQEKNQKKLISLGPTLAKWLRE</sequence>
<evidence type="ECO:0000313" key="2">
    <source>
        <dbReference type="EMBL" id="CAG8501132.1"/>
    </source>
</evidence>
<feature type="region of interest" description="Disordered" evidence="1">
    <location>
        <begin position="158"/>
        <end position="179"/>
    </location>
</feature>